<keyword evidence="1" id="KW-0175">Coiled coil</keyword>
<dbReference type="NCBIfam" id="NF033805">
    <property type="entry name" value="invasion_CiaB"/>
    <property type="match status" value="1"/>
</dbReference>
<dbReference type="RefSeq" id="WP_302244581.1">
    <property type="nucleotide sequence ID" value="NZ_JAULJQ010000007.1"/>
</dbReference>
<keyword evidence="4" id="KW-1185">Reference proteome</keyword>
<name>A0ABT8T813_9BACT</name>
<proteinExistence type="predicted"/>
<evidence type="ECO:0000256" key="1">
    <source>
        <dbReference type="SAM" id="Coils"/>
    </source>
</evidence>
<reference evidence="3 4" key="1">
    <citation type="submission" date="2023-06" db="EMBL/GenBank/DDBJ databases">
        <title>Campylobacter magnum sp. nov., isolated from cecal contents of domestic pigs (Sus scrofa domesticus).</title>
        <authorList>
            <person name="Papic B."/>
            <person name="Gruntar I."/>
        </authorList>
    </citation>
    <scope>NUCLEOTIDE SEQUENCE [LARGE SCALE GENOMIC DNA]</scope>
    <source>
        <strain evidence="4">34484-21</strain>
    </source>
</reference>
<evidence type="ECO:0000259" key="2">
    <source>
        <dbReference type="Pfam" id="PF25448"/>
    </source>
</evidence>
<feature type="domain" description="DUF7897" evidence="2">
    <location>
        <begin position="1"/>
        <end position="602"/>
    </location>
</feature>
<comment type="caution">
    <text evidence="3">The sequence shown here is derived from an EMBL/GenBank/DDBJ whole genome shotgun (WGS) entry which is preliminary data.</text>
</comment>
<dbReference type="Pfam" id="PF25448">
    <property type="entry name" value="DUF7897"/>
    <property type="match status" value="1"/>
</dbReference>
<feature type="coiled-coil region" evidence="1">
    <location>
        <begin position="195"/>
        <end position="222"/>
    </location>
</feature>
<accession>A0ABT8T813</accession>
<organism evidence="3 4">
    <name type="scientific">Campylobacter magnus</name>
    <dbReference type="NCBI Taxonomy" id="3026462"/>
    <lineage>
        <taxon>Bacteria</taxon>
        <taxon>Pseudomonadati</taxon>
        <taxon>Campylobacterota</taxon>
        <taxon>Epsilonproteobacteria</taxon>
        <taxon>Campylobacterales</taxon>
        <taxon>Campylobacteraceae</taxon>
        <taxon>Campylobacter</taxon>
    </lineage>
</organism>
<gene>
    <name evidence="3" type="primary">ciaB</name>
    <name evidence="3" type="ORF">Q2362_06785</name>
</gene>
<evidence type="ECO:0000313" key="4">
    <source>
        <dbReference type="Proteomes" id="UP001171111"/>
    </source>
</evidence>
<evidence type="ECO:0000313" key="3">
    <source>
        <dbReference type="EMBL" id="MDO2409802.1"/>
    </source>
</evidence>
<dbReference type="Proteomes" id="UP001171111">
    <property type="component" value="Unassembled WGS sequence"/>
</dbReference>
<dbReference type="InterPro" id="IPR057219">
    <property type="entry name" value="DUF7897"/>
</dbReference>
<sequence length="616" mass="70761">MNNFSELNVLLKNQKAELNALYKNPQTKLIQEALKITGLKESPESSQAILKRIIELKEDGLVSELKKAGISEAKQRKIKAKMYDFVSKFYIKRFSLMLQNAKSLGILDSFNTELLSAVHKVGIVLSKMQKSWQKRLIDENNKFFKKNFKSIAKANEFIDKHGLYQTNEGGSKSDRIYGAPNIKTLQMQSYTSAFVKEGKELAKVFENAIKALEKTAKNKSDEAYTNYFKALKNAFLECDNAKIVPAWQEAERAWMQCRGDIQIGHPLEYYEDAYTHAVALEWDIRLKDSSQKVDETALKEQIKASFLDIYKEVCSDKNTDKNIQKSNEKMRSLVLNNIEKTQLYISNPFIYYGADFNGLFSAQVVPNDEIVSKECGKKIFAFVDFIHKSSKARPFSKLSSEIFSKDFLDFNRNILFCEPQTWKKVYEITTIGHEFGHIFFIGEDTENAMNKGGEFKFVEEFKATSGGLVNFFLRGEAQYEKAVFASHIARSVGLIGWQRVDEVRAYYCEGLIHLDLLFSSGALSFKDKKLSVDLSAYESYKNLALQNYKKLASHYANKLDSSLFLADFAVFENGIYLPKDAKVREFVEYYYLRYEELANAIDESPEWQNWQAKAIE</sequence>
<dbReference type="EMBL" id="JAULJQ010000007">
    <property type="protein sequence ID" value="MDO2409802.1"/>
    <property type="molecule type" value="Genomic_DNA"/>
</dbReference>
<protein>
    <submittedName>
        <fullName evidence="3">Invasion protein CiaB</fullName>
    </submittedName>
</protein>